<evidence type="ECO:0000256" key="3">
    <source>
        <dbReference type="ARBA" id="ARBA00022530"/>
    </source>
</evidence>
<reference evidence="5 6" key="1">
    <citation type="submission" date="2020-09" db="EMBL/GenBank/DDBJ databases">
        <title>De no assembly of potato wild relative species, Solanum commersonii.</title>
        <authorList>
            <person name="Cho K."/>
        </authorList>
    </citation>
    <scope>NUCLEOTIDE SEQUENCE [LARGE SCALE GENOMIC DNA]</scope>
    <source>
        <strain evidence="5">LZ3.2</strain>
        <tissue evidence="5">Leaf</tissue>
    </source>
</reference>
<dbReference type="GO" id="GO:0004061">
    <property type="term" value="F:arylformamidase activity"/>
    <property type="evidence" value="ECO:0007669"/>
    <property type="project" value="InterPro"/>
</dbReference>
<keyword evidence="4" id="KW-0732">Signal</keyword>
<comment type="caution">
    <text evidence="5">The sequence shown here is derived from an EMBL/GenBank/DDBJ whole genome shotgun (WGS) entry which is preliminary data.</text>
</comment>
<dbReference type="GO" id="GO:0019441">
    <property type="term" value="P:L-tryptophan catabolic process to kynurenine"/>
    <property type="evidence" value="ECO:0007669"/>
    <property type="project" value="InterPro"/>
</dbReference>
<feature type="signal peptide" evidence="4">
    <location>
        <begin position="1"/>
        <end position="29"/>
    </location>
</feature>
<organism evidence="5 6">
    <name type="scientific">Solanum commersonii</name>
    <name type="common">Commerson's wild potato</name>
    <name type="synonym">Commerson's nightshade</name>
    <dbReference type="NCBI Taxonomy" id="4109"/>
    <lineage>
        <taxon>Eukaryota</taxon>
        <taxon>Viridiplantae</taxon>
        <taxon>Streptophyta</taxon>
        <taxon>Embryophyta</taxon>
        <taxon>Tracheophyta</taxon>
        <taxon>Spermatophyta</taxon>
        <taxon>Magnoliopsida</taxon>
        <taxon>eudicotyledons</taxon>
        <taxon>Gunneridae</taxon>
        <taxon>Pentapetalae</taxon>
        <taxon>asterids</taxon>
        <taxon>lamiids</taxon>
        <taxon>Solanales</taxon>
        <taxon>Solanaceae</taxon>
        <taxon>Solanoideae</taxon>
        <taxon>Solaneae</taxon>
        <taxon>Solanum</taxon>
    </lineage>
</organism>
<evidence type="ECO:0000256" key="2">
    <source>
        <dbReference type="ARBA" id="ARBA00007865"/>
    </source>
</evidence>
<keyword evidence="3" id="KW-0272">Extracellular matrix</keyword>
<dbReference type="SUPFAM" id="SSF102198">
    <property type="entry name" value="Putative cyclase"/>
    <property type="match status" value="1"/>
</dbReference>
<evidence type="ECO:0000256" key="4">
    <source>
        <dbReference type="SAM" id="SignalP"/>
    </source>
</evidence>
<feature type="chain" id="PRO_5039940877" evidence="4">
    <location>
        <begin position="30"/>
        <end position="174"/>
    </location>
</feature>
<dbReference type="EMBL" id="JACXVP010000010">
    <property type="protein sequence ID" value="KAG5581478.1"/>
    <property type="molecule type" value="Genomic_DNA"/>
</dbReference>
<proteinExistence type="inferred from homology"/>
<dbReference type="InterPro" id="IPR007325">
    <property type="entry name" value="KFase/CYL"/>
</dbReference>
<dbReference type="Proteomes" id="UP000824120">
    <property type="component" value="Chromosome 10"/>
</dbReference>
<evidence type="ECO:0000256" key="1">
    <source>
        <dbReference type="ARBA" id="ARBA00004498"/>
    </source>
</evidence>
<gene>
    <name evidence="5" type="ORF">H5410_052105</name>
</gene>
<evidence type="ECO:0000313" key="5">
    <source>
        <dbReference type="EMBL" id="KAG5581478.1"/>
    </source>
</evidence>
<dbReference type="AlphaFoldDB" id="A0A9J5X2N7"/>
<dbReference type="PANTHER" id="PTHR31118">
    <property type="entry name" value="CYCLASE-LIKE PROTEIN 2"/>
    <property type="match status" value="1"/>
</dbReference>
<keyword evidence="3" id="KW-0964">Secreted</keyword>
<comment type="subcellular location">
    <subcellularLocation>
        <location evidence="1">Secreted</location>
        <location evidence="1">Extracellular space</location>
        <location evidence="1">Extracellular matrix</location>
    </subcellularLocation>
</comment>
<sequence>MTNHNTSLFCPLLPLAAVLALVSVTSVVGAKLHEKESPVLVVVVDTPRDKNITAEVMRSLNIPRGVKRVLFQTLNTDRRLMYKKEFDSSYAAFTSDGAEYLVQNTDIKLVGVDYLSVAINPKEELVKVHHQLLLDPKDIIPVEGLNLDDAVLGVYTPLRLVHGDGSPTRCLLFK</sequence>
<evidence type="ECO:0000313" key="6">
    <source>
        <dbReference type="Proteomes" id="UP000824120"/>
    </source>
</evidence>
<comment type="similarity">
    <text evidence="2">Belongs to the Cyclase 1 superfamily.</text>
</comment>
<dbReference type="OrthoDB" id="7108654at2759"/>
<dbReference type="PANTHER" id="PTHR31118:SF18">
    <property type="entry name" value="KYNURENINE FORMAMIDASE-LIKE ISOFORM X1"/>
    <property type="match status" value="1"/>
</dbReference>
<dbReference type="InterPro" id="IPR037175">
    <property type="entry name" value="KFase_sf"/>
</dbReference>
<protein>
    <submittedName>
        <fullName evidence="5">Uncharacterized protein</fullName>
    </submittedName>
</protein>
<keyword evidence="6" id="KW-1185">Reference proteome</keyword>
<accession>A0A9J5X2N7</accession>
<dbReference type="Gene3D" id="3.50.30.50">
    <property type="entry name" value="Putative cyclase"/>
    <property type="match status" value="1"/>
</dbReference>
<name>A0A9J5X2N7_SOLCO</name>